<keyword evidence="3" id="KW-1185">Reference proteome</keyword>
<reference evidence="2 3" key="1">
    <citation type="submission" date="2013-11" db="EMBL/GenBank/DDBJ databases">
        <title>Genome sequencing of Stegodyphus mimosarum.</title>
        <authorList>
            <person name="Bechsgaard J."/>
        </authorList>
    </citation>
    <scope>NUCLEOTIDE SEQUENCE [LARGE SCALE GENOMIC DNA]</scope>
</reference>
<keyword evidence="1" id="KW-0472">Membrane</keyword>
<feature type="transmembrane region" description="Helical" evidence="1">
    <location>
        <begin position="62"/>
        <end position="82"/>
    </location>
</feature>
<dbReference type="EMBL" id="KK115058">
    <property type="protein sequence ID" value="KFM64080.1"/>
    <property type="molecule type" value="Genomic_DNA"/>
</dbReference>
<evidence type="ECO:0000256" key="1">
    <source>
        <dbReference type="SAM" id="Phobius"/>
    </source>
</evidence>
<dbReference type="Proteomes" id="UP000054359">
    <property type="component" value="Unassembled WGS sequence"/>
</dbReference>
<protein>
    <submittedName>
        <fullName evidence="2">Uncharacterized protein</fullName>
    </submittedName>
</protein>
<accession>A0A087TG41</accession>
<feature type="non-terminal residue" evidence="2">
    <location>
        <position position="85"/>
    </location>
</feature>
<evidence type="ECO:0000313" key="2">
    <source>
        <dbReference type="EMBL" id="KFM64080.1"/>
    </source>
</evidence>
<evidence type="ECO:0000313" key="3">
    <source>
        <dbReference type="Proteomes" id="UP000054359"/>
    </source>
</evidence>
<sequence>MNFVNSKDVMRSYIQDLEQQMHRIKFMVKSYQQMTLGVGYEYYHGAYGEVFETAQERSLEVIAVWLSLQVFLILILPLKLMLALM</sequence>
<dbReference type="AlphaFoldDB" id="A0A087TG41"/>
<organism evidence="2 3">
    <name type="scientific">Stegodyphus mimosarum</name>
    <name type="common">African social velvet spider</name>
    <dbReference type="NCBI Taxonomy" id="407821"/>
    <lineage>
        <taxon>Eukaryota</taxon>
        <taxon>Metazoa</taxon>
        <taxon>Ecdysozoa</taxon>
        <taxon>Arthropoda</taxon>
        <taxon>Chelicerata</taxon>
        <taxon>Arachnida</taxon>
        <taxon>Araneae</taxon>
        <taxon>Araneomorphae</taxon>
        <taxon>Entelegynae</taxon>
        <taxon>Eresoidea</taxon>
        <taxon>Eresidae</taxon>
        <taxon>Stegodyphus</taxon>
    </lineage>
</organism>
<name>A0A087TG41_STEMI</name>
<gene>
    <name evidence="2" type="ORF">X975_00395</name>
</gene>
<proteinExistence type="predicted"/>
<keyword evidence="1" id="KW-1133">Transmembrane helix</keyword>
<keyword evidence="1" id="KW-0812">Transmembrane</keyword>